<dbReference type="AlphaFoldDB" id="A0A658R6A7"/>
<accession>A0A658R6A7</accession>
<name>A0A658R6A7_9BURK</name>
<dbReference type="Proteomes" id="UP000198263">
    <property type="component" value="Unassembled WGS sequence"/>
</dbReference>
<dbReference type="EMBL" id="FCNV02000028">
    <property type="protein sequence ID" value="SAL52526.1"/>
    <property type="molecule type" value="Genomic_DNA"/>
</dbReference>
<organism evidence="1 2">
    <name type="scientific">Caballeronia concitans</name>
    <dbReference type="NCBI Taxonomy" id="1777133"/>
    <lineage>
        <taxon>Bacteria</taxon>
        <taxon>Pseudomonadati</taxon>
        <taxon>Pseudomonadota</taxon>
        <taxon>Betaproteobacteria</taxon>
        <taxon>Burkholderiales</taxon>
        <taxon>Burkholderiaceae</taxon>
        <taxon>Caballeronia</taxon>
    </lineage>
</organism>
<sequence>MPDNAISNELIYQVVKSIQQQFSIVREDLELMKPRLLSIEQRLSRVHTDMAH</sequence>
<evidence type="ECO:0000313" key="1">
    <source>
        <dbReference type="EMBL" id="SAL52526.1"/>
    </source>
</evidence>
<proteinExistence type="predicted"/>
<reference evidence="1 2" key="1">
    <citation type="submission" date="2016-01" db="EMBL/GenBank/DDBJ databases">
        <authorList>
            <person name="Peeters C."/>
        </authorList>
    </citation>
    <scope>NUCLEOTIDE SEQUENCE [LARGE SCALE GENOMIC DNA]</scope>
    <source>
        <strain evidence="1">LMG 29315</strain>
    </source>
</reference>
<gene>
    <name evidence="1" type="ORF">AWB72_05604</name>
</gene>
<protein>
    <submittedName>
        <fullName evidence="1">Uncharacterized protein</fullName>
    </submittedName>
</protein>
<comment type="caution">
    <text evidence="1">The sequence shown here is derived from an EMBL/GenBank/DDBJ whole genome shotgun (WGS) entry which is preliminary data.</text>
</comment>
<evidence type="ECO:0000313" key="2">
    <source>
        <dbReference type="Proteomes" id="UP000198263"/>
    </source>
</evidence>
<keyword evidence="2" id="KW-1185">Reference proteome</keyword>